<evidence type="ECO:0000313" key="2">
    <source>
        <dbReference type="Proteomes" id="UP001321492"/>
    </source>
</evidence>
<dbReference type="EMBL" id="JASJEV010000006">
    <property type="protein sequence ID" value="MDJ1158874.1"/>
    <property type="molecule type" value="Genomic_DNA"/>
</dbReference>
<evidence type="ECO:0000313" key="1">
    <source>
        <dbReference type="EMBL" id="MDJ1158874.1"/>
    </source>
</evidence>
<sequence length="52" mass="5820">MRRRLALLSILLMTAISFATLGRPPRLPEFRSGQAILEIVLRDGSGRFADHV</sequence>
<keyword evidence="2" id="KW-1185">Reference proteome</keyword>
<name>A0ABT7AJ81_9HYPH</name>
<comment type="caution">
    <text evidence="1">The sequence shown here is derived from an EMBL/GenBank/DDBJ whole genome shotgun (WGS) entry which is preliminary data.</text>
</comment>
<organism evidence="1 2">
    <name type="scientific">Chelatococcus albus</name>
    <dbReference type="NCBI Taxonomy" id="3047466"/>
    <lineage>
        <taxon>Bacteria</taxon>
        <taxon>Pseudomonadati</taxon>
        <taxon>Pseudomonadota</taxon>
        <taxon>Alphaproteobacteria</taxon>
        <taxon>Hyphomicrobiales</taxon>
        <taxon>Chelatococcaceae</taxon>
        <taxon>Chelatococcus</taxon>
    </lineage>
</organism>
<dbReference type="RefSeq" id="WP_283740865.1">
    <property type="nucleotide sequence ID" value="NZ_JASJEV010000006.1"/>
</dbReference>
<dbReference type="Proteomes" id="UP001321492">
    <property type="component" value="Unassembled WGS sequence"/>
</dbReference>
<protein>
    <submittedName>
        <fullName evidence="1">Uncharacterized protein</fullName>
    </submittedName>
</protein>
<proteinExistence type="predicted"/>
<accession>A0ABT7AJ81</accession>
<reference evidence="1 2" key="1">
    <citation type="submission" date="2023-05" db="EMBL/GenBank/DDBJ databases">
        <title>Chelatococcus sp. nov., a moderately thermophilic bacterium isolated from hot spring microbial mat.</title>
        <authorList>
            <person name="Hu C.-J."/>
            <person name="Li W.-J."/>
        </authorList>
    </citation>
    <scope>NUCLEOTIDE SEQUENCE [LARGE SCALE GENOMIC DNA]</scope>
    <source>
        <strain evidence="1 2">SYSU G07232</strain>
    </source>
</reference>
<gene>
    <name evidence="1" type="ORF">QNA08_11575</name>
</gene>